<feature type="chain" id="PRO_5046505365" evidence="10">
    <location>
        <begin position="23"/>
        <end position="358"/>
    </location>
</feature>
<feature type="domain" description="TonB C-terminal" evidence="11">
    <location>
        <begin position="30"/>
        <end position="127"/>
    </location>
</feature>
<dbReference type="PANTHER" id="PTHR33446">
    <property type="entry name" value="PROTEIN TONB-RELATED"/>
    <property type="match status" value="1"/>
</dbReference>
<keyword evidence="4" id="KW-1003">Cell membrane</keyword>
<comment type="similarity">
    <text evidence="2">Belongs to the TonB family.</text>
</comment>
<keyword evidence="10" id="KW-0732">Signal</keyword>
<dbReference type="NCBIfam" id="TIGR01352">
    <property type="entry name" value="tonB_Cterm"/>
    <property type="match status" value="1"/>
</dbReference>
<gene>
    <name evidence="12" type="ORF">J0A65_15130</name>
</gene>
<keyword evidence="7" id="KW-0653">Protein transport</keyword>
<evidence type="ECO:0000256" key="6">
    <source>
        <dbReference type="ARBA" id="ARBA00022692"/>
    </source>
</evidence>
<dbReference type="PROSITE" id="PS52015">
    <property type="entry name" value="TONB_CTD"/>
    <property type="match status" value="1"/>
</dbReference>
<evidence type="ECO:0000259" key="11">
    <source>
        <dbReference type="PROSITE" id="PS52015"/>
    </source>
</evidence>
<keyword evidence="13" id="KW-1185">Reference proteome</keyword>
<keyword evidence="8" id="KW-1133">Transmembrane helix</keyword>
<accession>A0ABS3CXF2</accession>
<dbReference type="SUPFAM" id="SSF74653">
    <property type="entry name" value="TolA/TonB C-terminal domain"/>
    <property type="match status" value="1"/>
</dbReference>
<evidence type="ECO:0000256" key="7">
    <source>
        <dbReference type="ARBA" id="ARBA00022927"/>
    </source>
</evidence>
<dbReference type="RefSeq" id="WP_206595158.1">
    <property type="nucleotide sequence ID" value="NZ_JAFKCS010000016.1"/>
</dbReference>
<keyword evidence="5" id="KW-0997">Cell inner membrane</keyword>
<reference evidence="12 13" key="1">
    <citation type="submission" date="2021-03" db="EMBL/GenBank/DDBJ databases">
        <title>novel species isolated from a fishpond in China.</title>
        <authorList>
            <person name="Lu H."/>
            <person name="Cai Z."/>
        </authorList>
    </citation>
    <scope>NUCLEOTIDE SEQUENCE [LARGE SCALE GENOMIC DNA]</scope>
    <source>
        <strain evidence="12 13">Y57</strain>
    </source>
</reference>
<keyword evidence="6" id="KW-0812">Transmembrane</keyword>
<dbReference type="EMBL" id="JAFKCS010000016">
    <property type="protein sequence ID" value="MBN7821204.1"/>
    <property type="molecule type" value="Genomic_DNA"/>
</dbReference>
<dbReference type="Pfam" id="PF03544">
    <property type="entry name" value="TonB_C"/>
    <property type="match status" value="1"/>
</dbReference>
<name>A0ABS3CXF2_9ALTE</name>
<evidence type="ECO:0000313" key="12">
    <source>
        <dbReference type="EMBL" id="MBN7821204.1"/>
    </source>
</evidence>
<evidence type="ECO:0000256" key="4">
    <source>
        <dbReference type="ARBA" id="ARBA00022475"/>
    </source>
</evidence>
<evidence type="ECO:0000256" key="9">
    <source>
        <dbReference type="ARBA" id="ARBA00023136"/>
    </source>
</evidence>
<dbReference type="Gene3D" id="3.30.1150.10">
    <property type="match status" value="1"/>
</dbReference>
<comment type="caution">
    <text evidence="12">The sequence shown here is derived from an EMBL/GenBank/DDBJ whole genome shotgun (WGS) entry which is preliminary data.</text>
</comment>
<sequence>MRFAVCLLILPLLLQLNTQAQTQDVAQQLREVVEAMPLERVHPKYPPEQARSGREGWVEMSYVIEADGTVSNAIVEDSSGNKGLERSAIKAIEQWTYRPATENGQPVQQCESRVRFSFRVDKGSDGVTRKFRSQIKQGLNLLEEGKLDEVNAILVDMESREQWNLLEDAWYNLLKASYHEKNNEPLMQHQALHRALSAPESTLPKKVQLGFLQKKLQMEIQLNRYADAKSSYERLQALDKDGEVVALFTPYMEKIEARITGSEIFGLKGHIRDDKPWRHKLSRPAFSVTQVNGQLDKLDVRCKLRRITFSIEPDTVWQVPAKWGQCHVYVYGEADASFTLLELPEELPSDWDVDVPAD</sequence>
<dbReference type="InterPro" id="IPR051045">
    <property type="entry name" value="TonB-dependent_transducer"/>
</dbReference>
<keyword evidence="3" id="KW-0813">Transport</keyword>
<organism evidence="12 13">
    <name type="scientific">Bowmanella yangjiangensis</name>
    <dbReference type="NCBI Taxonomy" id="2811230"/>
    <lineage>
        <taxon>Bacteria</taxon>
        <taxon>Pseudomonadati</taxon>
        <taxon>Pseudomonadota</taxon>
        <taxon>Gammaproteobacteria</taxon>
        <taxon>Alteromonadales</taxon>
        <taxon>Alteromonadaceae</taxon>
        <taxon>Bowmanella</taxon>
    </lineage>
</organism>
<keyword evidence="9" id="KW-0472">Membrane</keyword>
<evidence type="ECO:0000256" key="10">
    <source>
        <dbReference type="SAM" id="SignalP"/>
    </source>
</evidence>
<dbReference type="PANTHER" id="PTHR33446:SF14">
    <property type="entry name" value="PROTEIN TONB"/>
    <property type="match status" value="1"/>
</dbReference>
<evidence type="ECO:0000256" key="1">
    <source>
        <dbReference type="ARBA" id="ARBA00004383"/>
    </source>
</evidence>
<evidence type="ECO:0000256" key="5">
    <source>
        <dbReference type="ARBA" id="ARBA00022519"/>
    </source>
</evidence>
<proteinExistence type="inferred from homology"/>
<dbReference type="Proteomes" id="UP000663992">
    <property type="component" value="Unassembled WGS sequence"/>
</dbReference>
<evidence type="ECO:0000256" key="8">
    <source>
        <dbReference type="ARBA" id="ARBA00022989"/>
    </source>
</evidence>
<dbReference type="InterPro" id="IPR037682">
    <property type="entry name" value="TonB_C"/>
</dbReference>
<protein>
    <submittedName>
        <fullName evidence="12">Energy transducer TonB</fullName>
    </submittedName>
</protein>
<comment type="subcellular location">
    <subcellularLocation>
        <location evidence="1">Cell inner membrane</location>
        <topology evidence="1">Single-pass membrane protein</topology>
        <orientation evidence="1">Periplasmic side</orientation>
    </subcellularLocation>
</comment>
<dbReference type="InterPro" id="IPR006260">
    <property type="entry name" value="TonB/TolA_C"/>
</dbReference>
<evidence type="ECO:0000313" key="13">
    <source>
        <dbReference type="Proteomes" id="UP000663992"/>
    </source>
</evidence>
<evidence type="ECO:0000256" key="2">
    <source>
        <dbReference type="ARBA" id="ARBA00006555"/>
    </source>
</evidence>
<feature type="signal peptide" evidence="10">
    <location>
        <begin position="1"/>
        <end position="22"/>
    </location>
</feature>
<evidence type="ECO:0000256" key="3">
    <source>
        <dbReference type="ARBA" id="ARBA00022448"/>
    </source>
</evidence>